<evidence type="ECO:0000259" key="1">
    <source>
        <dbReference type="SMART" id="SM00507"/>
    </source>
</evidence>
<dbReference type="GO" id="GO:0008270">
    <property type="term" value="F:zinc ion binding"/>
    <property type="evidence" value="ECO:0007669"/>
    <property type="project" value="InterPro"/>
</dbReference>
<dbReference type="CDD" id="cd00085">
    <property type="entry name" value="HNHc"/>
    <property type="match status" value="1"/>
</dbReference>
<dbReference type="InterPro" id="IPR003615">
    <property type="entry name" value="HNH_nuc"/>
</dbReference>
<dbReference type="GO" id="GO:0004519">
    <property type="term" value="F:endonuclease activity"/>
    <property type="evidence" value="ECO:0007669"/>
    <property type="project" value="UniProtKB-KW"/>
</dbReference>
<keyword evidence="3" id="KW-1185">Reference proteome</keyword>
<dbReference type="GO" id="GO:0003676">
    <property type="term" value="F:nucleic acid binding"/>
    <property type="evidence" value="ECO:0007669"/>
    <property type="project" value="InterPro"/>
</dbReference>
<evidence type="ECO:0000313" key="2">
    <source>
        <dbReference type="EMBL" id="MBC2768576.1"/>
    </source>
</evidence>
<gene>
    <name evidence="2" type="ORF">GTU67_01435</name>
</gene>
<dbReference type="AlphaFoldDB" id="A0A842HJW2"/>
<dbReference type="EMBL" id="JACJUU010000001">
    <property type="protein sequence ID" value="MBC2768576.1"/>
    <property type="molecule type" value="Genomic_DNA"/>
</dbReference>
<reference evidence="2 3" key="1">
    <citation type="submission" date="2020-08" db="EMBL/GenBank/DDBJ databases">
        <title>Paraeoetvoesia sp. YC-7-48 draft genome sequence.</title>
        <authorList>
            <person name="Yao L."/>
        </authorList>
    </citation>
    <scope>NUCLEOTIDE SEQUENCE [LARGE SCALE GENOMIC DNA]</scope>
    <source>
        <strain evidence="3">YC-7-48</strain>
    </source>
</reference>
<comment type="caution">
    <text evidence="2">The sequence shown here is derived from an EMBL/GenBank/DDBJ whole genome shotgun (WGS) entry which is preliminary data.</text>
</comment>
<keyword evidence="2" id="KW-0378">Hydrolase</keyword>
<keyword evidence="2" id="KW-0255">Endonuclease</keyword>
<proteinExistence type="predicted"/>
<dbReference type="InterPro" id="IPR002711">
    <property type="entry name" value="HNH"/>
</dbReference>
<accession>A0A842HJW2</accession>
<organism evidence="2 3">
    <name type="scientific">Pusillimonas minor</name>
    <dbReference type="NCBI Taxonomy" id="2697024"/>
    <lineage>
        <taxon>Bacteria</taxon>
        <taxon>Pseudomonadati</taxon>
        <taxon>Pseudomonadota</taxon>
        <taxon>Betaproteobacteria</taxon>
        <taxon>Burkholderiales</taxon>
        <taxon>Alcaligenaceae</taxon>
        <taxon>Pusillimonas</taxon>
    </lineage>
</organism>
<dbReference type="Proteomes" id="UP000545386">
    <property type="component" value="Unassembled WGS sequence"/>
</dbReference>
<dbReference type="Gene3D" id="1.10.30.50">
    <property type="match status" value="1"/>
</dbReference>
<sequence length="86" mass="9452">MPNGSGVPTSLRRRVFREDGLKCASCGIVGFEKRFPRGGYGYYTHTEGVYLSIDHIVPKAKGGTNDRSNLRVLCTTCNTRKGIKDA</sequence>
<dbReference type="Pfam" id="PF01844">
    <property type="entry name" value="HNH"/>
    <property type="match status" value="1"/>
</dbReference>
<evidence type="ECO:0000313" key="3">
    <source>
        <dbReference type="Proteomes" id="UP000545386"/>
    </source>
</evidence>
<name>A0A842HJW2_9BURK</name>
<dbReference type="SMART" id="SM00507">
    <property type="entry name" value="HNHc"/>
    <property type="match status" value="1"/>
</dbReference>
<protein>
    <submittedName>
        <fullName evidence="2">HNH endonuclease</fullName>
    </submittedName>
</protein>
<feature type="domain" description="HNH nuclease" evidence="1">
    <location>
        <begin position="10"/>
        <end position="79"/>
    </location>
</feature>
<keyword evidence="2" id="KW-0540">Nuclease</keyword>